<dbReference type="InterPro" id="IPR050422">
    <property type="entry name" value="X-Pro_aminopeptidase_P"/>
</dbReference>
<evidence type="ECO:0000256" key="1">
    <source>
        <dbReference type="ARBA" id="ARBA00008766"/>
    </source>
</evidence>
<dbReference type="EMBL" id="FNBL01000002">
    <property type="protein sequence ID" value="SDF13750.1"/>
    <property type="molecule type" value="Genomic_DNA"/>
</dbReference>
<dbReference type="Gene3D" id="3.90.230.10">
    <property type="entry name" value="Creatinase/methionine aminopeptidase superfamily"/>
    <property type="match status" value="1"/>
</dbReference>
<evidence type="ECO:0000259" key="7">
    <source>
        <dbReference type="Pfam" id="PF16188"/>
    </source>
</evidence>
<dbReference type="Pfam" id="PF00557">
    <property type="entry name" value="Peptidase_M24"/>
    <property type="match status" value="1"/>
</dbReference>
<dbReference type="InterPro" id="IPR033740">
    <property type="entry name" value="Pept_M24B"/>
</dbReference>
<dbReference type="PANTHER" id="PTHR43763">
    <property type="entry name" value="XAA-PRO AMINOPEPTIDASE 1"/>
    <property type="match status" value="1"/>
</dbReference>
<evidence type="ECO:0000313" key="9">
    <source>
        <dbReference type="Proteomes" id="UP000182284"/>
    </source>
</evidence>
<sequence>MFQSFDATSRPDQAAPRVTALRAAMVDAGLDAFIVPRGDAHQGEYVAPCDERLAWLTGFTGSAGFAVILRDRAVMFTDGRYTVQVRAQCDPAVFDFVAWPQTSLGAWLKEAGAEKIGFDPWLHTIREIDGLRRSLADTSKEIVATVNLVDKIWSDRPERGMSPVSVQPFALAGKTSEDKFTEIGAAVKKAGAEAVVLTLPDSLCWLLNIRGTDIAHNPVVQAFGILTTTGDTTSDTGGKLTLFDAAEKYAHLGPDPRITIEPREAFAAALETLQGPVLVDPGTAPHAVKTMMSEAEIVEGDDPCILPKACKTEAEIKGMREAHLRDGAAMVEFLCWLSEQMPEDLTEIEVVKQLEACRAATNQLKEISFDTICGAGPHGAIVHYRVTEDTNRALKRGELLLIDSGGQYQDGTTDITRTIALGDVAGEERVSFTAVLQGMIAISAARFPRDVSGGHLDALARAPLWRMGRDYDHGTGHGVGAFLSVHEGPQRISRSSNLALREGMILSNEPGYYREGAYGIRIENLIVVRTAAEMSGADGRDMLDFETLTFVPIDRSLILVDELAPWERDWLNDYHAEVWDKIAPRVSETARDWLRHAVAPV</sequence>
<evidence type="ECO:0000256" key="3">
    <source>
        <dbReference type="ARBA" id="ARBA00022801"/>
    </source>
</evidence>
<dbReference type="GO" id="GO:0005737">
    <property type="term" value="C:cytoplasm"/>
    <property type="evidence" value="ECO:0007669"/>
    <property type="project" value="UniProtKB-ARBA"/>
</dbReference>
<keyword evidence="4" id="KW-0464">Manganese</keyword>
<keyword evidence="8" id="KW-0031">Aminopeptidase</keyword>
<keyword evidence="2" id="KW-0479">Metal-binding</keyword>
<dbReference type="Pfam" id="PF16188">
    <property type="entry name" value="Peptidase_M24_C"/>
    <property type="match status" value="1"/>
</dbReference>
<dbReference type="Proteomes" id="UP000182284">
    <property type="component" value="Unassembled WGS sequence"/>
</dbReference>
<dbReference type="GO" id="GO:0046872">
    <property type="term" value="F:metal ion binding"/>
    <property type="evidence" value="ECO:0007669"/>
    <property type="project" value="UniProtKB-KW"/>
</dbReference>
<organism evidence="8 9">
    <name type="scientific">Celeribacter baekdonensis</name>
    <dbReference type="NCBI Taxonomy" id="875171"/>
    <lineage>
        <taxon>Bacteria</taxon>
        <taxon>Pseudomonadati</taxon>
        <taxon>Pseudomonadota</taxon>
        <taxon>Alphaproteobacteria</taxon>
        <taxon>Rhodobacterales</taxon>
        <taxon>Roseobacteraceae</taxon>
        <taxon>Celeribacter</taxon>
    </lineage>
</organism>
<gene>
    <name evidence="8" type="ORF">SAMN04488117_102383</name>
</gene>
<evidence type="ECO:0000259" key="5">
    <source>
        <dbReference type="Pfam" id="PF00557"/>
    </source>
</evidence>
<evidence type="ECO:0000313" key="8">
    <source>
        <dbReference type="EMBL" id="SDF13750.1"/>
    </source>
</evidence>
<feature type="domain" description="Creatinase N-terminal" evidence="6">
    <location>
        <begin position="17"/>
        <end position="151"/>
    </location>
</feature>
<dbReference type="Pfam" id="PF16189">
    <property type="entry name" value="Creatinase_N_2"/>
    <property type="match status" value="1"/>
</dbReference>
<dbReference type="InterPro" id="IPR000587">
    <property type="entry name" value="Creatinase_N"/>
</dbReference>
<protein>
    <submittedName>
        <fullName evidence="8">Xaa-Pro aminopeptidase</fullName>
    </submittedName>
</protein>
<dbReference type="AlphaFoldDB" id="A0A1G7ILZ5"/>
<evidence type="ECO:0000256" key="2">
    <source>
        <dbReference type="ARBA" id="ARBA00022723"/>
    </source>
</evidence>
<dbReference type="GO" id="GO:0070006">
    <property type="term" value="F:metalloaminopeptidase activity"/>
    <property type="evidence" value="ECO:0007669"/>
    <property type="project" value="InterPro"/>
</dbReference>
<dbReference type="PANTHER" id="PTHR43763:SF6">
    <property type="entry name" value="XAA-PRO AMINOPEPTIDASE 1"/>
    <property type="match status" value="1"/>
</dbReference>
<dbReference type="OrthoDB" id="9806388at2"/>
<dbReference type="InterPro" id="IPR032416">
    <property type="entry name" value="Peptidase_M24_C"/>
</dbReference>
<keyword evidence="3" id="KW-0378">Hydrolase</keyword>
<feature type="domain" description="Peptidase M24" evidence="5">
    <location>
        <begin position="318"/>
        <end position="529"/>
    </location>
</feature>
<reference evidence="8 9" key="1">
    <citation type="submission" date="2016-10" db="EMBL/GenBank/DDBJ databases">
        <authorList>
            <person name="de Groot N.N."/>
        </authorList>
    </citation>
    <scope>NUCLEOTIDE SEQUENCE [LARGE SCALE GENOMIC DNA]</scope>
    <source>
        <strain evidence="8 9">DSM 27375</strain>
    </source>
</reference>
<accession>A0A1G7ILZ5</accession>
<dbReference type="CDD" id="cd01085">
    <property type="entry name" value="APP"/>
    <property type="match status" value="1"/>
</dbReference>
<dbReference type="RefSeq" id="WP_074642204.1">
    <property type="nucleotide sequence ID" value="NZ_FNBL01000002.1"/>
</dbReference>
<comment type="similarity">
    <text evidence="1">Belongs to the peptidase M24B family.</text>
</comment>
<evidence type="ECO:0000259" key="6">
    <source>
        <dbReference type="Pfam" id="PF01321"/>
    </source>
</evidence>
<keyword evidence="8" id="KW-0645">Protease</keyword>
<dbReference type="SUPFAM" id="SSF53092">
    <property type="entry name" value="Creatinase/prolidase N-terminal domain"/>
    <property type="match status" value="1"/>
</dbReference>
<dbReference type="InterPro" id="IPR029149">
    <property type="entry name" value="Creatin/AminoP/Spt16_N"/>
</dbReference>
<dbReference type="FunFam" id="3.90.230.10:FF:000007">
    <property type="entry name" value="Xaa-Pro aminopeptidase P"/>
    <property type="match status" value="1"/>
</dbReference>
<name>A0A1G7ILZ5_9RHOB</name>
<proteinExistence type="inferred from homology"/>
<dbReference type="Pfam" id="PF01321">
    <property type="entry name" value="Creatinase_N"/>
    <property type="match status" value="1"/>
</dbReference>
<dbReference type="InterPro" id="IPR036005">
    <property type="entry name" value="Creatinase/aminopeptidase-like"/>
</dbReference>
<feature type="domain" description="Peptidase M24 C-terminal" evidence="7">
    <location>
        <begin position="542"/>
        <end position="600"/>
    </location>
</feature>
<dbReference type="SUPFAM" id="SSF55920">
    <property type="entry name" value="Creatinase/aminopeptidase"/>
    <property type="match status" value="1"/>
</dbReference>
<dbReference type="Gene3D" id="3.40.350.10">
    <property type="entry name" value="Creatinase/prolidase N-terminal domain"/>
    <property type="match status" value="2"/>
</dbReference>
<dbReference type="InterPro" id="IPR000994">
    <property type="entry name" value="Pept_M24"/>
</dbReference>
<evidence type="ECO:0000256" key="4">
    <source>
        <dbReference type="ARBA" id="ARBA00023211"/>
    </source>
</evidence>